<dbReference type="SUPFAM" id="SSF55021">
    <property type="entry name" value="ACT-like"/>
    <property type="match status" value="1"/>
</dbReference>
<dbReference type="EMBL" id="MWIH01000008">
    <property type="protein sequence ID" value="OQO90081.1"/>
    <property type="molecule type" value="Genomic_DNA"/>
</dbReference>
<evidence type="ECO:0000256" key="2">
    <source>
        <dbReference type="ARBA" id="ARBA00022695"/>
    </source>
</evidence>
<dbReference type="PANTHER" id="PTHR47320">
    <property type="entry name" value="BIFUNCTIONAL URIDYLYLTRANSFERASE/URIDYLYL-REMOVING ENZYME"/>
    <property type="match status" value="1"/>
</dbReference>
<comment type="catalytic activity">
    <reaction evidence="6">
        <text>[protein-PII]-uridylyl-L-tyrosine + H2O = [protein-PII]-L-tyrosine + UMP + H(+)</text>
        <dbReference type="Rhea" id="RHEA:48600"/>
        <dbReference type="Rhea" id="RHEA-COMP:12147"/>
        <dbReference type="Rhea" id="RHEA-COMP:12148"/>
        <dbReference type="ChEBI" id="CHEBI:15377"/>
        <dbReference type="ChEBI" id="CHEBI:15378"/>
        <dbReference type="ChEBI" id="CHEBI:46858"/>
        <dbReference type="ChEBI" id="CHEBI:57865"/>
        <dbReference type="ChEBI" id="CHEBI:90602"/>
    </reaction>
</comment>
<keyword evidence="1 6" id="KW-0808">Transferase</keyword>
<keyword evidence="9" id="KW-1185">Reference proteome</keyword>
<dbReference type="InterPro" id="IPR045865">
    <property type="entry name" value="ACT-like_dom_sf"/>
</dbReference>
<keyword evidence="3 6" id="KW-0378">Hydrolase</keyword>
<evidence type="ECO:0000256" key="1">
    <source>
        <dbReference type="ARBA" id="ARBA00022679"/>
    </source>
</evidence>
<dbReference type="SUPFAM" id="SSF109604">
    <property type="entry name" value="HD-domain/PDEase-like"/>
    <property type="match status" value="1"/>
</dbReference>
<comment type="activity regulation">
    <text evidence="6">Uridylyltransferase (UTase) activity is inhibited by glutamine, while glutamine activates uridylyl-removing (UR) activity.</text>
</comment>
<dbReference type="GO" id="GO:0008773">
    <property type="term" value="F:[protein-PII] uridylyltransferase activity"/>
    <property type="evidence" value="ECO:0007669"/>
    <property type="project" value="UniProtKB-UniRule"/>
</dbReference>
<feature type="domain" description="HD" evidence="7">
    <location>
        <begin position="412"/>
        <end position="513"/>
    </location>
</feature>
<reference evidence="8 9" key="1">
    <citation type="submission" date="2017-02" db="EMBL/GenBank/DDBJ databases">
        <title>Draft genome of Saccharomonospora sp. 154.</title>
        <authorList>
            <person name="Alonso-Carmona G.S."/>
            <person name="De La Haba R."/>
            <person name="Vera-Gargallo B."/>
            <person name="Sandoval-Trujillo A.H."/>
            <person name="Ramirez-Duran N."/>
            <person name="Ventosa A."/>
        </authorList>
    </citation>
    <scope>NUCLEOTIDE SEQUENCE [LARGE SCALE GENOMIC DNA]</scope>
    <source>
        <strain evidence="8 9">LRS4.154</strain>
    </source>
</reference>
<dbReference type="STRING" id="1962155.B1813_19880"/>
<dbReference type="AlphaFoldDB" id="A0A1V8ZZ71"/>
<dbReference type="PROSITE" id="PS51831">
    <property type="entry name" value="HD"/>
    <property type="match status" value="1"/>
</dbReference>
<dbReference type="InterPro" id="IPR003607">
    <property type="entry name" value="HD/PDEase_dom"/>
</dbReference>
<dbReference type="InterPro" id="IPR043519">
    <property type="entry name" value="NT_sf"/>
</dbReference>
<accession>A0A1V8ZZ71</accession>
<dbReference type="PIRSF" id="PIRSF006288">
    <property type="entry name" value="PII_uridyltransf"/>
    <property type="match status" value="1"/>
</dbReference>
<evidence type="ECO:0000256" key="4">
    <source>
        <dbReference type="ARBA" id="ARBA00022842"/>
    </source>
</evidence>
<dbReference type="InterPro" id="IPR006674">
    <property type="entry name" value="HD_domain"/>
</dbReference>
<comment type="domain">
    <text evidence="6">Has four distinct domains: an N-terminal nucleotidyltransferase (NT) domain responsible for UTase activity, a central HD domain that encodes UR activity, and two C-terminal ACT domains that seem to have a role in glutamine sensing.</text>
</comment>
<dbReference type="Gene3D" id="1.10.3090.10">
    <property type="entry name" value="cca-adding enzyme, domain 2"/>
    <property type="match status" value="1"/>
</dbReference>
<dbReference type="RefSeq" id="WP_081194485.1">
    <property type="nucleotide sequence ID" value="NZ_MWIH01000008.1"/>
</dbReference>
<dbReference type="EC" id="3.1.4.-" evidence="6"/>
<feature type="region of interest" description="Uridylyltransferase" evidence="6">
    <location>
        <begin position="1"/>
        <end position="297"/>
    </location>
</feature>
<evidence type="ECO:0000256" key="6">
    <source>
        <dbReference type="HAMAP-Rule" id="MF_00277"/>
    </source>
</evidence>
<name>A0A1V8ZZ71_SACPI</name>
<proteinExistence type="inferred from homology"/>
<dbReference type="HAMAP" id="MF_00277">
    <property type="entry name" value="PII_uridylyl_transf"/>
    <property type="match status" value="1"/>
</dbReference>
<comment type="function">
    <text evidence="6">Modifies, by uridylylation and deuridylylation, the PII regulatory proteins (GlnB and homologs), in response to the nitrogen status of the cell that GlnD senses through the glutamine level. Under low glutamine levels, catalyzes the conversion of the PII proteins and UTP to PII-UMP and PPi, while under higher glutamine levels, GlnD hydrolyzes PII-UMP to PII and UMP (deuridylylation). Thus, controls uridylylation state and activity of the PII proteins, and plays an important role in the regulation of nitrogen metabolism.</text>
</comment>
<dbReference type="GO" id="GO:0008081">
    <property type="term" value="F:phosphoric diester hydrolase activity"/>
    <property type="evidence" value="ECO:0007669"/>
    <property type="project" value="UniProtKB-UniRule"/>
</dbReference>
<dbReference type="CDD" id="cd05401">
    <property type="entry name" value="NT_GlnE_GlnD_like"/>
    <property type="match status" value="1"/>
</dbReference>
<keyword evidence="2 6" id="KW-0548">Nucleotidyltransferase</keyword>
<evidence type="ECO:0000259" key="7">
    <source>
        <dbReference type="PROSITE" id="PS51831"/>
    </source>
</evidence>
<evidence type="ECO:0000313" key="8">
    <source>
        <dbReference type="EMBL" id="OQO90081.1"/>
    </source>
</evidence>
<protein>
    <recommendedName>
        <fullName evidence="6">Bifunctional uridylyltransferase/uridylyl-removing enzyme</fullName>
        <shortName evidence="6">UTase/UR</shortName>
    </recommendedName>
    <alternativeName>
        <fullName evidence="6">Bifunctional [protein-PII] modification enzyme</fullName>
    </alternativeName>
    <alternativeName>
        <fullName evidence="6">Bifunctional nitrogen sensor protein</fullName>
    </alternativeName>
    <domain>
        <recommendedName>
            <fullName evidence="6">[Protein-PII] uridylyltransferase</fullName>
            <shortName evidence="6">PII uridylyltransferase</shortName>
            <shortName evidence="6">UTase</shortName>
            <ecNumber evidence="6">2.7.7.59</ecNumber>
        </recommendedName>
    </domain>
    <domain>
        <recommendedName>
            <fullName evidence="6">[Protein-PII]-UMP uridylyl-removing enzyme</fullName>
            <shortName evidence="6">UR</shortName>
            <ecNumber evidence="6">3.1.4.-</ecNumber>
        </recommendedName>
    </domain>
</protein>
<evidence type="ECO:0000256" key="3">
    <source>
        <dbReference type="ARBA" id="ARBA00022801"/>
    </source>
</evidence>
<dbReference type="Proteomes" id="UP000192591">
    <property type="component" value="Unassembled WGS sequence"/>
</dbReference>
<dbReference type="SUPFAM" id="SSF81593">
    <property type="entry name" value="Nucleotidyltransferase substrate binding subunit/domain"/>
    <property type="match status" value="1"/>
</dbReference>
<organism evidence="8 9">
    <name type="scientific">Saccharomonospora piscinae</name>
    <dbReference type="NCBI Taxonomy" id="687388"/>
    <lineage>
        <taxon>Bacteria</taxon>
        <taxon>Bacillati</taxon>
        <taxon>Actinomycetota</taxon>
        <taxon>Actinomycetes</taxon>
        <taxon>Pseudonocardiales</taxon>
        <taxon>Pseudonocardiaceae</taxon>
        <taxon>Saccharomonospora</taxon>
    </lineage>
</organism>
<comment type="catalytic activity">
    <reaction evidence="6">
        <text>[protein-PII]-L-tyrosine + UTP = [protein-PII]-uridylyl-L-tyrosine + diphosphate</text>
        <dbReference type="Rhea" id="RHEA:13673"/>
        <dbReference type="Rhea" id="RHEA-COMP:12147"/>
        <dbReference type="Rhea" id="RHEA-COMP:12148"/>
        <dbReference type="ChEBI" id="CHEBI:33019"/>
        <dbReference type="ChEBI" id="CHEBI:46398"/>
        <dbReference type="ChEBI" id="CHEBI:46858"/>
        <dbReference type="ChEBI" id="CHEBI:90602"/>
        <dbReference type="EC" id="2.7.7.59"/>
    </reaction>
</comment>
<dbReference type="PANTHER" id="PTHR47320:SF1">
    <property type="entry name" value="BIFUNCTIONAL URIDYLYLTRANSFERASE_URIDYLYL-REMOVING ENZYME"/>
    <property type="match status" value="1"/>
</dbReference>
<comment type="cofactor">
    <cofactor evidence="6">
        <name>Mg(2+)</name>
        <dbReference type="ChEBI" id="CHEBI:18420"/>
    </cofactor>
</comment>
<gene>
    <name evidence="6" type="primary">glnD</name>
    <name evidence="8" type="ORF">B1813_19880</name>
</gene>
<dbReference type="GO" id="GO:0006808">
    <property type="term" value="P:regulation of nitrogen utilization"/>
    <property type="evidence" value="ECO:0007669"/>
    <property type="project" value="UniProtKB-UniRule"/>
</dbReference>
<dbReference type="SMART" id="SM00471">
    <property type="entry name" value="HDc"/>
    <property type="match status" value="1"/>
</dbReference>
<comment type="caution">
    <text evidence="8">The sequence shown here is derived from an EMBL/GenBank/DDBJ whole genome shotgun (WGS) entry which is preliminary data.</text>
</comment>
<comment type="similarity">
    <text evidence="6">Belongs to the GlnD family.</text>
</comment>
<keyword evidence="4 6" id="KW-0460">Magnesium</keyword>
<dbReference type="Pfam" id="PF01966">
    <property type="entry name" value="HD"/>
    <property type="match status" value="1"/>
</dbReference>
<evidence type="ECO:0000256" key="5">
    <source>
        <dbReference type="ARBA" id="ARBA00023268"/>
    </source>
</evidence>
<dbReference type="EC" id="2.7.7.59" evidence="6"/>
<dbReference type="SUPFAM" id="SSF81301">
    <property type="entry name" value="Nucleotidyltransferase"/>
    <property type="match status" value="1"/>
</dbReference>
<keyword evidence="5 6" id="KW-0511">Multifunctional enzyme</keyword>
<dbReference type="InterPro" id="IPR010043">
    <property type="entry name" value="UTase/UR"/>
</dbReference>
<sequence length="790" mass="83670">MTGPGLVEAANRLLDGHGARSGRSGAVALRAALVDLYEFWLHRAAAAAGVGTEGVALAAVGGLGRRELVPFSDVDLVLLHTGRRDLGGLAEAVWYPLWDSGVGVDHSVRTPDEALAVAAEDVRTAVGLLDLRHIAGDGALTARVREAVREQWRRLARRALPELASSARRRWERAGEIAQSAQPDLKHGRGGLRDVGLLDALAAAQLADRPSQEVTEARRLLLDVRTELRRNLRRDRDLLDPSQAEVVADQLGLADRFALARALSGASRAVAYAVDVALRVATRLPGTASRRVPPRTPVDDGVVLHGAEVALARGARPARDASLVLRVAAASATTSAPIAQGTLTALAESSPEPRTPWPAAARDTLTRLLGAGEGLVPAVEALDRAGLWGRLLPEWGAVRDLPPREPVHTWTVDRHLVRTCVEAARLTTTVSRPDLLLLAALLHDIGKGRDTDHSELGGRITARVAQRLGLSSRDGALLAAVVRHHLLLPHTATRRDIGERATVRRVVDTLDGDVTLLELLHALTEADARATGPGVWTAWRARLVGELVARCRALMRGEPHAAPERFTPAQRELAADAVRVGAGRARVRTVQGAPTDNAADADPAEVLTTVEFAVPRGASLLAPATGVLALNSMRVLSAVVREHGGGVVGVLTASPVFGGPPDPTLLRDQFARAVAGRLDLRARLAEKERAYAGVAATPRAAVLWFDDEAADDAVVLELRAVARIGLLHRVARALDEHGARVRWAKAAELGGGVVDSFAVSPSRGAPDAAWRARLERAVLEAALAAVPRGG</sequence>
<comment type="caution">
    <text evidence="6">Lacks conserved residue(s) required for the propagation of feature annotation.</text>
</comment>
<dbReference type="NCBIfam" id="NF002895">
    <property type="entry name" value="PRK03381.1"/>
    <property type="match status" value="1"/>
</dbReference>
<evidence type="ECO:0000313" key="9">
    <source>
        <dbReference type="Proteomes" id="UP000192591"/>
    </source>
</evidence>